<name>A0ACC1P5R9_9PEZI</name>
<keyword evidence="2" id="KW-1185">Reference proteome</keyword>
<dbReference type="Proteomes" id="UP001143856">
    <property type="component" value="Unassembled WGS sequence"/>
</dbReference>
<organism evidence="1 2">
    <name type="scientific">Xylaria curta</name>
    <dbReference type="NCBI Taxonomy" id="42375"/>
    <lineage>
        <taxon>Eukaryota</taxon>
        <taxon>Fungi</taxon>
        <taxon>Dikarya</taxon>
        <taxon>Ascomycota</taxon>
        <taxon>Pezizomycotina</taxon>
        <taxon>Sordariomycetes</taxon>
        <taxon>Xylariomycetidae</taxon>
        <taxon>Xylariales</taxon>
        <taxon>Xylariaceae</taxon>
        <taxon>Xylaria</taxon>
    </lineage>
</organism>
<accession>A0ACC1P5R9</accession>
<reference evidence="1" key="1">
    <citation type="submission" date="2022-10" db="EMBL/GenBank/DDBJ databases">
        <title>Genome Sequence of Xylaria curta.</title>
        <authorList>
            <person name="Buettner E."/>
        </authorList>
    </citation>
    <scope>NUCLEOTIDE SEQUENCE</scope>
    <source>
        <strain evidence="1">Babe10</strain>
    </source>
</reference>
<evidence type="ECO:0000313" key="2">
    <source>
        <dbReference type="Proteomes" id="UP001143856"/>
    </source>
</evidence>
<proteinExistence type="predicted"/>
<dbReference type="EMBL" id="JAPDGR010000999">
    <property type="protein sequence ID" value="KAJ2986083.1"/>
    <property type="molecule type" value="Genomic_DNA"/>
</dbReference>
<protein>
    <submittedName>
        <fullName evidence="1">Uncharacterized protein</fullName>
    </submittedName>
</protein>
<sequence>MALWRPLDIDDVEGVVRVANVVHTQLPERDIVFAERARLFPEGCLVLVEETQVRGYAISHPIRHRKPPALDSLLGEIAPEADQFYIHDVCILPELRGRGHALDAINKLLAIAERYPTTCLVSVYGSVLFWARFGFRSPAAVDNALSDKIRGYGDNATYLERCNDIEATSRLSRRHTGSREATVLDKSGLGSSQLVSSSKQL</sequence>
<evidence type="ECO:0000313" key="1">
    <source>
        <dbReference type="EMBL" id="KAJ2986083.1"/>
    </source>
</evidence>
<gene>
    <name evidence="1" type="ORF">NUW58_g5198</name>
</gene>
<comment type="caution">
    <text evidence="1">The sequence shown here is derived from an EMBL/GenBank/DDBJ whole genome shotgun (WGS) entry which is preliminary data.</text>
</comment>